<keyword evidence="2" id="KW-0479">Metal-binding</keyword>
<comment type="cofactor">
    <cofactor evidence="2">
        <name>Fe cation</name>
        <dbReference type="ChEBI" id="CHEBI:24875"/>
    </cofactor>
    <text evidence="2">Binds 1 Fe cation per subunit.</text>
</comment>
<name>A0A0P7EFE8_9GAMM</name>
<feature type="domain" description="Pirin C-terminal" evidence="5">
    <location>
        <begin position="178"/>
        <end position="278"/>
    </location>
</feature>
<feature type="binding site" evidence="2">
    <location>
        <position position="55"/>
    </location>
    <ligand>
        <name>Fe cation</name>
        <dbReference type="ChEBI" id="CHEBI:24875"/>
    </ligand>
</feature>
<feature type="binding site" evidence="2">
    <location>
        <position position="99"/>
    </location>
    <ligand>
        <name>Fe cation</name>
        <dbReference type="ChEBI" id="CHEBI:24875"/>
    </ligand>
</feature>
<feature type="binding site" evidence="2">
    <location>
        <position position="57"/>
    </location>
    <ligand>
        <name>Fe cation</name>
        <dbReference type="ChEBI" id="CHEBI:24875"/>
    </ligand>
</feature>
<evidence type="ECO:0000313" key="9">
    <source>
        <dbReference type="Proteomes" id="UP001377972"/>
    </source>
</evidence>
<reference evidence="6 8" key="1">
    <citation type="submission" date="2015-09" db="EMBL/GenBank/DDBJ databases">
        <title>Draft Genome Sequence of Pseudoalteromonas lipolytica UCD-48B.</title>
        <authorList>
            <person name="Krusor M."/>
            <person name="Coil D.A."/>
            <person name="Lang J.M."/>
            <person name="Eisen J.A."/>
            <person name="Alexiev A."/>
        </authorList>
    </citation>
    <scope>NUCLEOTIDE SEQUENCE [LARGE SCALE GENOMIC DNA]</scope>
    <source>
        <strain evidence="6 8">UCD-48B</strain>
    </source>
</reference>
<organism evidence="6 8">
    <name type="scientific">Pseudoalteromonas lipolytica</name>
    <dbReference type="NCBI Taxonomy" id="570156"/>
    <lineage>
        <taxon>Bacteria</taxon>
        <taxon>Pseudomonadati</taxon>
        <taxon>Pseudomonadota</taxon>
        <taxon>Gammaproteobacteria</taxon>
        <taxon>Alteromonadales</taxon>
        <taxon>Pseudoalteromonadaceae</taxon>
        <taxon>Pseudoalteromonas</taxon>
    </lineage>
</organism>
<accession>A0A0P7EFE8</accession>
<dbReference type="InterPro" id="IPR011051">
    <property type="entry name" value="RmlC_Cupin_sf"/>
</dbReference>
<dbReference type="STRING" id="570156.AOG27_09305"/>
<dbReference type="Pfam" id="PF05726">
    <property type="entry name" value="Pirin_C"/>
    <property type="match status" value="1"/>
</dbReference>
<dbReference type="AlphaFoldDB" id="A0A0P7EFE8"/>
<dbReference type="InterPro" id="IPR012093">
    <property type="entry name" value="Pirin"/>
</dbReference>
<evidence type="ECO:0000259" key="5">
    <source>
        <dbReference type="Pfam" id="PF05726"/>
    </source>
</evidence>
<dbReference type="InterPro" id="IPR003829">
    <property type="entry name" value="Pirin_N_dom"/>
</dbReference>
<evidence type="ECO:0000313" key="8">
    <source>
        <dbReference type="Proteomes" id="UP000050378"/>
    </source>
</evidence>
<dbReference type="EMBL" id="JAQPZS010000004">
    <property type="protein sequence ID" value="MEJ6495725.1"/>
    <property type="molecule type" value="Genomic_DNA"/>
</dbReference>
<dbReference type="InterPro" id="IPR014710">
    <property type="entry name" value="RmlC-like_jellyroll"/>
</dbReference>
<evidence type="ECO:0000313" key="6">
    <source>
        <dbReference type="EMBL" id="KPM83830.1"/>
    </source>
</evidence>
<dbReference type="RefSeq" id="WP_054552745.1">
    <property type="nucleotide sequence ID" value="NZ_JAQPZS010000004.1"/>
</dbReference>
<protein>
    <submittedName>
        <fullName evidence="6 7">Pirin</fullName>
    </submittedName>
</protein>
<dbReference type="Proteomes" id="UP001377972">
    <property type="component" value="Unassembled WGS sequence"/>
</dbReference>
<dbReference type="OrthoDB" id="9780903at2"/>
<evidence type="ECO:0000259" key="4">
    <source>
        <dbReference type="Pfam" id="PF02678"/>
    </source>
</evidence>
<evidence type="ECO:0000256" key="3">
    <source>
        <dbReference type="RuleBase" id="RU003457"/>
    </source>
</evidence>
<comment type="caution">
    <text evidence="6">The sequence shown here is derived from an EMBL/GenBank/DDBJ whole genome shotgun (WGS) entry which is preliminary data.</text>
</comment>
<gene>
    <name evidence="6" type="ORF">AOG27_09305</name>
    <name evidence="7" type="ORF">PQI24_06765</name>
</gene>
<dbReference type="GO" id="GO:0046872">
    <property type="term" value="F:metal ion binding"/>
    <property type="evidence" value="ECO:0007669"/>
    <property type="project" value="UniProtKB-KW"/>
</dbReference>
<feature type="domain" description="Pirin N-terminal" evidence="4">
    <location>
        <begin position="29"/>
        <end position="118"/>
    </location>
</feature>
<feature type="binding site" evidence="2">
    <location>
        <position position="101"/>
    </location>
    <ligand>
        <name>Fe cation</name>
        <dbReference type="ChEBI" id="CHEBI:24875"/>
    </ligand>
</feature>
<dbReference type="EMBL" id="LJTC01000005">
    <property type="protein sequence ID" value="KPM83830.1"/>
    <property type="molecule type" value="Genomic_DNA"/>
</dbReference>
<dbReference type="CDD" id="cd02909">
    <property type="entry name" value="cupin_pirin_N"/>
    <property type="match status" value="1"/>
</dbReference>
<dbReference type="Gene3D" id="2.60.120.10">
    <property type="entry name" value="Jelly Rolls"/>
    <property type="match status" value="2"/>
</dbReference>
<keyword evidence="9" id="KW-1185">Reference proteome</keyword>
<evidence type="ECO:0000256" key="2">
    <source>
        <dbReference type="PIRSR" id="PIRSR006232-1"/>
    </source>
</evidence>
<dbReference type="PATRIC" id="fig|570156.3.peg.2929"/>
<proteinExistence type="inferred from homology"/>
<dbReference type="SUPFAM" id="SSF51182">
    <property type="entry name" value="RmlC-like cupins"/>
    <property type="match status" value="1"/>
</dbReference>
<dbReference type="InterPro" id="IPR008778">
    <property type="entry name" value="Pirin_C_dom"/>
</dbReference>
<reference evidence="7 9" key="2">
    <citation type="submission" date="2023-01" db="EMBL/GenBank/DDBJ databases">
        <title>Trichodesmium-associated heterotrophic epibiont bacteria.</title>
        <authorList>
            <person name="Cleveland C.S."/>
            <person name="Webb E.A."/>
        </authorList>
    </citation>
    <scope>NUCLEOTIDE SEQUENCE [LARGE SCALE GENOMIC DNA]</scope>
    <source>
        <strain evidence="7 9">USCH2</strain>
    </source>
</reference>
<sequence>MKVIQQLNSHATQDGDGVNISRIPGFDGKYLDPFLMIDELKSDDHSDFMGGFPAHPHRGIETFTYIIKGGFEHQDQMGNKKAIRAGDVQWMSTGFGVIHSEMPLADAKEGMHGFQIWLNMPSAEKLRAPRYQDTTEAPAPTTQNEQGVELKALAGSWQFAGEKQDSSLQDLAADGMLADVTLPAGTQFYHTPLTQTKVMIYIHTGEIHTEQGGPVKAGSLLILEPGSDIEFNSQTGAGALILAGEPLKQPIAHMGPFVMTTQAELQQAVRDYQLGKFGTL</sequence>
<dbReference type="PIRSF" id="PIRSF006232">
    <property type="entry name" value="Pirin"/>
    <property type="match status" value="1"/>
</dbReference>
<evidence type="ECO:0000256" key="1">
    <source>
        <dbReference type="ARBA" id="ARBA00008416"/>
    </source>
</evidence>
<dbReference type="Proteomes" id="UP000050378">
    <property type="component" value="Unassembled WGS sequence"/>
</dbReference>
<comment type="similarity">
    <text evidence="1 3">Belongs to the pirin family.</text>
</comment>
<dbReference type="PANTHER" id="PTHR13903">
    <property type="entry name" value="PIRIN-RELATED"/>
    <property type="match status" value="1"/>
</dbReference>
<dbReference type="Pfam" id="PF02678">
    <property type="entry name" value="Pirin"/>
    <property type="match status" value="1"/>
</dbReference>
<keyword evidence="2" id="KW-0408">Iron</keyword>
<evidence type="ECO:0000313" key="7">
    <source>
        <dbReference type="EMBL" id="MEJ6495725.1"/>
    </source>
</evidence>
<dbReference type="PANTHER" id="PTHR13903:SF8">
    <property type="entry name" value="PIRIN"/>
    <property type="match status" value="1"/>
</dbReference>